<dbReference type="OrthoDB" id="190426at2"/>
<reference evidence="2" key="1">
    <citation type="submission" date="2016-10" db="EMBL/GenBank/DDBJ databases">
        <authorList>
            <person name="Varghese N."/>
            <person name="Submissions S."/>
        </authorList>
    </citation>
    <scope>NUCLEOTIDE SEQUENCE [LARGE SCALE GENOMIC DNA]</scope>
    <source>
        <strain evidence="2">DSM 44637</strain>
    </source>
</reference>
<dbReference type="Proteomes" id="UP000199137">
    <property type="component" value="Unassembled WGS sequence"/>
</dbReference>
<dbReference type="STRING" id="112413.SAMN05421854_1011327"/>
<dbReference type="EMBL" id="FOWC01000001">
    <property type="protein sequence ID" value="SFO28285.1"/>
    <property type="molecule type" value="Genomic_DNA"/>
</dbReference>
<organism evidence="1 2">
    <name type="scientific">Amycolatopsis rubida</name>
    <dbReference type="NCBI Taxonomy" id="112413"/>
    <lineage>
        <taxon>Bacteria</taxon>
        <taxon>Bacillati</taxon>
        <taxon>Actinomycetota</taxon>
        <taxon>Actinomycetes</taxon>
        <taxon>Pseudonocardiales</taxon>
        <taxon>Pseudonocardiaceae</taxon>
        <taxon>Amycolatopsis</taxon>
    </lineage>
</organism>
<dbReference type="InterPro" id="IPR024992">
    <property type="entry name" value="DUF3891"/>
</dbReference>
<evidence type="ECO:0000313" key="1">
    <source>
        <dbReference type="EMBL" id="SFO28285.1"/>
    </source>
</evidence>
<proteinExistence type="predicted"/>
<evidence type="ECO:0008006" key="3">
    <source>
        <dbReference type="Google" id="ProtNLM"/>
    </source>
</evidence>
<dbReference type="RefSeq" id="WP_093572458.1">
    <property type="nucleotide sequence ID" value="NZ_FOWC01000001.1"/>
</dbReference>
<sequence>MLITRRGGELVLVDQNEHGRLAGELTLRWGNSGFEAPTRREQVRIGTARHDDGWLEADAGPLFNAEARRPLHFLEIPLEDHLPLYQRGVDRIYQEDAYAGLLVSMHWTGLYRNRWGMQDGGVGITPAATPLDEIREKHVADEERRWAETKKSLVKDSIRSDFEARLWYHYDLLQVWDLFSLYASLADTTPGDGPAVPLASTLRTIDQRPGPRVIQLAPSRVGGPRTDLTLTPVKPGVVVVDPFPFDGEVVATLSARTIPDRAYADEDDLAAALGAAEERTLECRFAKP</sequence>
<evidence type="ECO:0000313" key="2">
    <source>
        <dbReference type="Proteomes" id="UP000199137"/>
    </source>
</evidence>
<gene>
    <name evidence="1" type="ORF">SAMN05421854_1011327</name>
</gene>
<protein>
    <recommendedName>
        <fullName evidence="3">DUF3891 family protein</fullName>
    </recommendedName>
</protein>
<dbReference type="Pfam" id="PF13030">
    <property type="entry name" value="DUF3891"/>
    <property type="match status" value="1"/>
</dbReference>
<dbReference type="AlphaFoldDB" id="A0A1I5FX11"/>
<name>A0A1I5FX11_9PSEU</name>
<accession>A0A1I5FX11</accession>